<evidence type="ECO:0000259" key="2">
    <source>
        <dbReference type="Pfam" id="PF04892"/>
    </source>
</evidence>
<proteinExistence type="predicted"/>
<evidence type="ECO:0000256" key="1">
    <source>
        <dbReference type="SAM" id="Phobius"/>
    </source>
</evidence>
<evidence type="ECO:0000313" key="4">
    <source>
        <dbReference type="Proteomes" id="UP000027946"/>
    </source>
</evidence>
<dbReference type="InterPro" id="IPR006976">
    <property type="entry name" value="VanZ-like"/>
</dbReference>
<protein>
    <submittedName>
        <fullName evidence="3">VanZ family protein</fullName>
    </submittedName>
</protein>
<dbReference type="STRING" id="1121324.CLIT_14c01040"/>
<organism evidence="3 4">
    <name type="scientific">Peptoclostridium litorale DSM 5388</name>
    <dbReference type="NCBI Taxonomy" id="1121324"/>
    <lineage>
        <taxon>Bacteria</taxon>
        <taxon>Bacillati</taxon>
        <taxon>Bacillota</taxon>
        <taxon>Clostridia</taxon>
        <taxon>Peptostreptococcales</taxon>
        <taxon>Peptoclostridiaceae</taxon>
        <taxon>Peptoclostridium</taxon>
    </lineage>
</organism>
<keyword evidence="1" id="KW-1133">Transmembrane helix</keyword>
<name>A0A069RD17_PEPLI</name>
<dbReference type="Proteomes" id="UP000027946">
    <property type="component" value="Unassembled WGS sequence"/>
</dbReference>
<reference evidence="3 4" key="1">
    <citation type="submission" date="2014-03" db="EMBL/GenBank/DDBJ databases">
        <title>Genome sequence of Clostridium litorale W6, DSM 5388.</title>
        <authorList>
            <person name="Poehlein A."/>
            <person name="Jagirdar A."/>
            <person name="Khonsari B."/>
            <person name="Chibani C.M."/>
            <person name="Gutierrez Gutierrez D.A."/>
            <person name="Davydova E."/>
            <person name="Alghaithi H.S."/>
            <person name="Nair K.P."/>
            <person name="Dhamotharan K."/>
            <person name="Chandran L."/>
            <person name="G W."/>
            <person name="Daniel R."/>
        </authorList>
    </citation>
    <scope>NUCLEOTIDE SEQUENCE [LARGE SCALE GENOMIC DNA]</scope>
    <source>
        <strain evidence="3 4">W6</strain>
    </source>
</reference>
<dbReference type="Pfam" id="PF04892">
    <property type="entry name" value="VanZ"/>
    <property type="match status" value="1"/>
</dbReference>
<keyword evidence="1" id="KW-0812">Transmembrane</keyword>
<feature type="transmembrane region" description="Helical" evidence="1">
    <location>
        <begin position="132"/>
        <end position="149"/>
    </location>
</feature>
<feature type="domain" description="VanZ-like" evidence="2">
    <location>
        <begin position="14"/>
        <end position="149"/>
    </location>
</feature>
<dbReference type="eggNOG" id="COG5652">
    <property type="taxonomic scope" value="Bacteria"/>
</dbReference>
<dbReference type="AlphaFoldDB" id="A0A069RD17"/>
<dbReference type="EMBL" id="JJMM01000014">
    <property type="protein sequence ID" value="KDR94643.1"/>
    <property type="molecule type" value="Genomic_DNA"/>
</dbReference>
<dbReference type="NCBIfam" id="NF037970">
    <property type="entry name" value="vanZ_1"/>
    <property type="match status" value="1"/>
</dbReference>
<evidence type="ECO:0000313" key="3">
    <source>
        <dbReference type="EMBL" id="KDR94643.1"/>
    </source>
</evidence>
<accession>A0A069RD17</accession>
<feature type="transmembrane region" description="Helical" evidence="1">
    <location>
        <begin position="74"/>
        <end position="90"/>
    </location>
</feature>
<sequence>MMLLKSKKMILYWGAVLLWMLLILSFSSDTAVVSDRKSSMVLEKVEPVIETVEKSIHVELIENSKLHFYVRKNAHMFNYCVLAVLISLALKASGVNGHRRYFLAYIMATLFSMLDEYYQTHIPGRSGEVRDVFVDNVGVLVGLMVIWIIKKKVTISKFRCKRKLQHTYQSTEKYSKINKNTIQAYQYQISQGW</sequence>
<keyword evidence="1" id="KW-0472">Membrane</keyword>
<comment type="caution">
    <text evidence="3">The sequence shown here is derived from an EMBL/GenBank/DDBJ whole genome shotgun (WGS) entry which is preliminary data.</text>
</comment>
<gene>
    <name evidence="3" type="ORF">CLIT_14c01040</name>
</gene>
<keyword evidence="4" id="KW-1185">Reference proteome</keyword>